<dbReference type="CDD" id="cd04301">
    <property type="entry name" value="NAT_SF"/>
    <property type="match status" value="1"/>
</dbReference>
<reference evidence="2 3" key="1">
    <citation type="submission" date="2023-06" db="EMBL/GenBank/DDBJ databases">
        <title>Aquibacillus rhizosphaerae LR5S19.</title>
        <authorList>
            <person name="Sun J.-Q."/>
        </authorList>
    </citation>
    <scope>NUCLEOTIDE SEQUENCE [LARGE SCALE GENOMIC DNA]</scope>
    <source>
        <strain evidence="2 3">LR5S19</strain>
    </source>
</reference>
<dbReference type="RefSeq" id="WP_285934248.1">
    <property type="nucleotide sequence ID" value="NZ_JASTZU010000063.1"/>
</dbReference>
<evidence type="ECO:0000259" key="1">
    <source>
        <dbReference type="PROSITE" id="PS51186"/>
    </source>
</evidence>
<dbReference type="Gene3D" id="3.40.630.30">
    <property type="match status" value="1"/>
</dbReference>
<dbReference type="EMBL" id="JASTZU010000063">
    <property type="protein sequence ID" value="MDL4842956.1"/>
    <property type="molecule type" value="Genomic_DNA"/>
</dbReference>
<proteinExistence type="predicted"/>
<name>A0ABT7LAR0_9BACI</name>
<keyword evidence="2" id="KW-0808">Transferase</keyword>
<gene>
    <name evidence="2" type="ORF">QQS35_21185</name>
</gene>
<dbReference type="Proteomes" id="UP001235343">
    <property type="component" value="Unassembled WGS sequence"/>
</dbReference>
<accession>A0ABT7LAR0</accession>
<evidence type="ECO:0000313" key="2">
    <source>
        <dbReference type="EMBL" id="MDL4842956.1"/>
    </source>
</evidence>
<protein>
    <submittedName>
        <fullName evidence="2">GNAT family N-acetyltransferase</fullName>
        <ecNumber evidence="2">2.3.1.-</ecNumber>
    </submittedName>
</protein>
<evidence type="ECO:0000313" key="3">
    <source>
        <dbReference type="Proteomes" id="UP001235343"/>
    </source>
</evidence>
<dbReference type="InterPro" id="IPR000182">
    <property type="entry name" value="GNAT_dom"/>
</dbReference>
<dbReference type="PANTHER" id="PTHR13355:SF11">
    <property type="entry name" value="GLUCOSAMINE 6-PHOSPHATE N-ACETYLTRANSFERASE"/>
    <property type="match status" value="1"/>
</dbReference>
<dbReference type="InterPro" id="IPR016181">
    <property type="entry name" value="Acyl_CoA_acyltransferase"/>
</dbReference>
<organism evidence="2 3">
    <name type="scientific">Aquibacillus rhizosphaerae</name>
    <dbReference type="NCBI Taxonomy" id="3051431"/>
    <lineage>
        <taxon>Bacteria</taxon>
        <taxon>Bacillati</taxon>
        <taxon>Bacillota</taxon>
        <taxon>Bacilli</taxon>
        <taxon>Bacillales</taxon>
        <taxon>Bacillaceae</taxon>
        <taxon>Aquibacillus</taxon>
    </lineage>
</organism>
<sequence length="140" mass="15963">MIVKIVATDEQLKDAYYVRRTVFVDEQNVPPELEIDDLENEAIHFVGYDNDLPIAASRLRLVENYGKLERICVLKGFRGLSYGKQIISKMEKVITDKGFTQAKLNSQTHAEEFYQSLGYQTNSGEFMDAGIPHVTMIKTL</sequence>
<dbReference type="PROSITE" id="PS51186">
    <property type="entry name" value="GNAT"/>
    <property type="match status" value="1"/>
</dbReference>
<comment type="caution">
    <text evidence="2">The sequence shown here is derived from an EMBL/GenBank/DDBJ whole genome shotgun (WGS) entry which is preliminary data.</text>
</comment>
<dbReference type="SUPFAM" id="SSF55729">
    <property type="entry name" value="Acyl-CoA N-acyltransferases (Nat)"/>
    <property type="match status" value="1"/>
</dbReference>
<dbReference type="Pfam" id="PF13673">
    <property type="entry name" value="Acetyltransf_10"/>
    <property type="match status" value="1"/>
</dbReference>
<dbReference type="InterPro" id="IPR039143">
    <property type="entry name" value="GNPNAT1-like"/>
</dbReference>
<feature type="domain" description="N-acetyltransferase" evidence="1">
    <location>
        <begin position="1"/>
        <end position="140"/>
    </location>
</feature>
<dbReference type="PANTHER" id="PTHR13355">
    <property type="entry name" value="GLUCOSAMINE 6-PHOSPHATE N-ACETYLTRANSFERASE"/>
    <property type="match status" value="1"/>
</dbReference>
<dbReference type="EC" id="2.3.1.-" evidence="2"/>
<keyword evidence="3" id="KW-1185">Reference proteome</keyword>
<keyword evidence="2" id="KW-0012">Acyltransferase</keyword>
<dbReference type="GO" id="GO:0016746">
    <property type="term" value="F:acyltransferase activity"/>
    <property type="evidence" value="ECO:0007669"/>
    <property type="project" value="UniProtKB-KW"/>
</dbReference>